<reference evidence="1 2" key="1">
    <citation type="journal article" date="2021" name="Nat. Commun.">
        <title>Genetic determinants of endophytism in the Arabidopsis root mycobiome.</title>
        <authorList>
            <person name="Mesny F."/>
            <person name="Miyauchi S."/>
            <person name="Thiergart T."/>
            <person name="Pickel B."/>
            <person name="Atanasova L."/>
            <person name="Karlsson M."/>
            <person name="Huettel B."/>
            <person name="Barry K.W."/>
            <person name="Haridas S."/>
            <person name="Chen C."/>
            <person name="Bauer D."/>
            <person name="Andreopoulos W."/>
            <person name="Pangilinan J."/>
            <person name="LaButti K."/>
            <person name="Riley R."/>
            <person name="Lipzen A."/>
            <person name="Clum A."/>
            <person name="Drula E."/>
            <person name="Henrissat B."/>
            <person name="Kohler A."/>
            <person name="Grigoriev I.V."/>
            <person name="Martin F.M."/>
            <person name="Hacquard S."/>
        </authorList>
    </citation>
    <scope>NUCLEOTIDE SEQUENCE [LARGE SCALE GENOMIC DNA]</scope>
    <source>
        <strain evidence="1 2">MPI-SDFR-AT-0079</strain>
    </source>
</reference>
<keyword evidence="2" id="KW-1185">Reference proteome</keyword>
<dbReference type="Proteomes" id="UP000724584">
    <property type="component" value="Unassembled WGS sequence"/>
</dbReference>
<evidence type="ECO:0000313" key="1">
    <source>
        <dbReference type="EMBL" id="KAH6649265.1"/>
    </source>
</evidence>
<sequence length="68" mass="7796">MAYCSHYIENTSETEDLVWIEMYKSDRVADISLTQWLALTPADIVAQTLNIPLEIAEKLQKEKQVLIA</sequence>
<name>A0ACB7PLQ8_9PEZI</name>
<evidence type="ECO:0000313" key="2">
    <source>
        <dbReference type="Proteomes" id="UP000724584"/>
    </source>
</evidence>
<gene>
    <name evidence="1" type="ORF">F5144DRAFT_2292</name>
</gene>
<dbReference type="EMBL" id="JAGIZQ010000001">
    <property type="protein sequence ID" value="KAH6649265.1"/>
    <property type="molecule type" value="Genomic_DNA"/>
</dbReference>
<proteinExistence type="predicted"/>
<comment type="caution">
    <text evidence="1">The sequence shown here is derived from an EMBL/GenBank/DDBJ whole genome shotgun (WGS) entry which is preliminary data.</text>
</comment>
<accession>A0ACB7PLQ8</accession>
<protein>
    <submittedName>
        <fullName evidence="1">Uncharacterized protein</fullName>
    </submittedName>
</protein>
<organism evidence="1 2">
    <name type="scientific">Chaetomium tenue</name>
    <dbReference type="NCBI Taxonomy" id="1854479"/>
    <lineage>
        <taxon>Eukaryota</taxon>
        <taxon>Fungi</taxon>
        <taxon>Dikarya</taxon>
        <taxon>Ascomycota</taxon>
        <taxon>Pezizomycotina</taxon>
        <taxon>Sordariomycetes</taxon>
        <taxon>Sordariomycetidae</taxon>
        <taxon>Sordariales</taxon>
        <taxon>Chaetomiaceae</taxon>
        <taxon>Chaetomium</taxon>
    </lineage>
</organism>